<sequence length="317" mass="34562">METSRLLLMLSVAFLALAALVGAVLIAYAHQRRERSSQVVQDALSRSGAAAANAATVPSRPADLLRSLNGDGELPAHWLNTSFGKALVAQEDRILLSKCGWGSIRAQLQYLIARCVVSVLLVLLAAFIFSGSKLFILYLFASFTIGFLLPKWVLRSAARRRMASVARELPLLVDLLGLLQGTGMSLDQTLQVIGSDFGNVMPVLSREIQLASQQYSRGSTRERSFGRMSEIYQNDNLANLTSLMIQIDRYGGAVQEPLRIFGERLREQRKAKMKELIGKISVKMTGVMVVTLLPALIIITAGPGFLAVIRALGGMSK</sequence>
<evidence type="ECO:0000313" key="9">
    <source>
        <dbReference type="Proteomes" id="UP000028782"/>
    </source>
</evidence>
<keyword evidence="5 6" id="KW-0472">Membrane</keyword>
<dbReference type="GO" id="GO:0005886">
    <property type="term" value="C:plasma membrane"/>
    <property type="evidence" value="ECO:0007669"/>
    <property type="project" value="UniProtKB-SubCell"/>
</dbReference>
<comment type="subcellular location">
    <subcellularLocation>
        <location evidence="1">Cell membrane</location>
        <topology evidence="1">Multi-pass membrane protein</topology>
    </subcellularLocation>
</comment>
<feature type="transmembrane region" description="Helical" evidence="6">
    <location>
        <begin position="135"/>
        <end position="154"/>
    </location>
</feature>
<dbReference type="InterPro" id="IPR018076">
    <property type="entry name" value="T2SS_GspF_dom"/>
</dbReference>
<dbReference type="EMBL" id="CP006704">
    <property type="protein sequence ID" value="AIJ49385.1"/>
    <property type="molecule type" value="Genomic_DNA"/>
</dbReference>
<evidence type="ECO:0000256" key="6">
    <source>
        <dbReference type="SAM" id="Phobius"/>
    </source>
</evidence>
<gene>
    <name evidence="8" type="ORF">O987_26595</name>
</gene>
<dbReference type="KEGG" id="ctes:O987_26595"/>
<name>A0A076PZT9_COMTE</name>
<feature type="transmembrane region" description="Helical" evidence="6">
    <location>
        <begin position="287"/>
        <end position="312"/>
    </location>
</feature>
<evidence type="ECO:0000313" key="8">
    <source>
        <dbReference type="EMBL" id="AIJ49385.1"/>
    </source>
</evidence>
<evidence type="ECO:0000256" key="1">
    <source>
        <dbReference type="ARBA" id="ARBA00004651"/>
    </source>
</evidence>
<keyword evidence="4 6" id="KW-1133">Transmembrane helix</keyword>
<dbReference type="PANTHER" id="PTHR35007">
    <property type="entry name" value="INTEGRAL MEMBRANE PROTEIN-RELATED"/>
    <property type="match status" value="1"/>
</dbReference>
<dbReference type="PANTHER" id="PTHR35007:SF2">
    <property type="entry name" value="PILUS ASSEMBLE PROTEIN"/>
    <property type="match status" value="1"/>
</dbReference>
<evidence type="ECO:0000256" key="3">
    <source>
        <dbReference type="ARBA" id="ARBA00022692"/>
    </source>
</evidence>
<accession>A0A076PZT9</accession>
<protein>
    <submittedName>
        <fullName evidence="8">Secretion system protein</fullName>
    </submittedName>
</protein>
<evidence type="ECO:0000259" key="7">
    <source>
        <dbReference type="Pfam" id="PF00482"/>
    </source>
</evidence>
<evidence type="ECO:0000256" key="4">
    <source>
        <dbReference type="ARBA" id="ARBA00022989"/>
    </source>
</evidence>
<feature type="transmembrane region" description="Helical" evidence="6">
    <location>
        <begin position="6"/>
        <end position="28"/>
    </location>
</feature>
<keyword evidence="3 6" id="KW-0812">Transmembrane</keyword>
<dbReference type="RefSeq" id="WP_043375596.1">
    <property type="nucleotide sequence ID" value="NZ_CP006704.1"/>
</dbReference>
<dbReference type="AlphaFoldDB" id="A0A076PZT9"/>
<dbReference type="Proteomes" id="UP000028782">
    <property type="component" value="Chromosome"/>
</dbReference>
<reference evidence="8 9" key="1">
    <citation type="journal article" date="2014" name="Genome Announc.">
        <title>Complete Genome Sequence of Polychlorinated Biphenyl Degrader Comamonas testosteroni TK102 (NBRC 109938).</title>
        <authorList>
            <person name="Fukuda K."/>
            <person name="Hosoyama A."/>
            <person name="Tsuchikane K."/>
            <person name="Ohji S."/>
            <person name="Yamazoe A."/>
            <person name="Fujita N."/>
            <person name="Shintani M."/>
            <person name="Kimbara K."/>
        </authorList>
    </citation>
    <scope>NUCLEOTIDE SEQUENCE [LARGE SCALE GENOMIC DNA]</scope>
    <source>
        <strain evidence="8">TK102</strain>
    </source>
</reference>
<dbReference type="Pfam" id="PF00482">
    <property type="entry name" value="T2SSF"/>
    <property type="match status" value="1"/>
</dbReference>
<proteinExistence type="predicted"/>
<evidence type="ECO:0000256" key="5">
    <source>
        <dbReference type="ARBA" id="ARBA00023136"/>
    </source>
</evidence>
<dbReference type="HOGENOM" id="CLU_056917_2_1_4"/>
<feature type="domain" description="Type II secretion system protein GspF" evidence="7">
    <location>
        <begin position="173"/>
        <end position="299"/>
    </location>
</feature>
<organism evidence="8 9">
    <name type="scientific">Comamonas testosteroni TK102</name>
    <dbReference type="NCBI Taxonomy" id="1392005"/>
    <lineage>
        <taxon>Bacteria</taxon>
        <taxon>Pseudomonadati</taxon>
        <taxon>Pseudomonadota</taxon>
        <taxon>Betaproteobacteria</taxon>
        <taxon>Burkholderiales</taxon>
        <taxon>Comamonadaceae</taxon>
        <taxon>Comamonas</taxon>
    </lineage>
</organism>
<feature type="transmembrane region" description="Helical" evidence="6">
    <location>
        <begin position="111"/>
        <end position="129"/>
    </location>
</feature>
<evidence type="ECO:0000256" key="2">
    <source>
        <dbReference type="ARBA" id="ARBA00022475"/>
    </source>
</evidence>
<keyword evidence="2" id="KW-1003">Cell membrane</keyword>